<organism evidence="2 3">
    <name type="scientific">Chloropicon roscoffensis</name>
    <dbReference type="NCBI Taxonomy" id="1461544"/>
    <lineage>
        <taxon>Eukaryota</taxon>
        <taxon>Viridiplantae</taxon>
        <taxon>Chlorophyta</taxon>
        <taxon>Chloropicophyceae</taxon>
        <taxon>Chloropicales</taxon>
        <taxon>Chloropicaceae</taxon>
        <taxon>Chloropicon</taxon>
    </lineage>
</organism>
<evidence type="ECO:0000313" key="2">
    <source>
        <dbReference type="EMBL" id="WZN63619.1"/>
    </source>
</evidence>
<proteinExistence type="predicted"/>
<protein>
    <submittedName>
        <fullName evidence="2">Uncharacterized protein</fullName>
    </submittedName>
</protein>
<dbReference type="AlphaFoldDB" id="A0AAX4PD26"/>
<sequence length="289" mass="32595">MKVANVAMGTVRPRSSAGGACCLCSSSGSTPLRPSRAPRSRRANRAWGPARASPESFFEGREGQNTLNKKQGGSGQPWHIKEYITKRKRRQTNALGNIVDDDEDFLDPAGWDEDAKMRLAVDCVARELGVSQEHVTRRLEVLQKLVPDLKPKLRAMKIGDLARLSVKCKTIPHDLIELKDIFPLANVSRMVAAKPSLLYEDMGDLRRRAERLRQVLGTSDVDRAVELNPTFLDLEQTELAIEEISRLMPREDPRAYLLRNPSMLYSTQAREDMICYDEAHYPHKTEKGE</sequence>
<dbReference type="Proteomes" id="UP001472866">
    <property type="component" value="Chromosome 08"/>
</dbReference>
<evidence type="ECO:0000256" key="1">
    <source>
        <dbReference type="SAM" id="MobiDB-lite"/>
    </source>
</evidence>
<reference evidence="2 3" key="1">
    <citation type="submission" date="2024-03" db="EMBL/GenBank/DDBJ databases">
        <title>Complete genome sequence of the green alga Chloropicon roscoffensis RCC1871.</title>
        <authorList>
            <person name="Lemieux C."/>
            <person name="Pombert J.-F."/>
            <person name="Otis C."/>
            <person name="Turmel M."/>
        </authorList>
    </citation>
    <scope>NUCLEOTIDE SEQUENCE [LARGE SCALE GENOMIC DNA]</scope>
    <source>
        <strain evidence="2 3">RCC1871</strain>
    </source>
</reference>
<evidence type="ECO:0000313" key="3">
    <source>
        <dbReference type="Proteomes" id="UP001472866"/>
    </source>
</evidence>
<accession>A0AAX4PD26</accession>
<gene>
    <name evidence="2" type="ORF">HKI87_08g51680</name>
</gene>
<dbReference type="EMBL" id="CP151508">
    <property type="protein sequence ID" value="WZN63619.1"/>
    <property type="molecule type" value="Genomic_DNA"/>
</dbReference>
<keyword evidence="3" id="KW-1185">Reference proteome</keyword>
<feature type="compositionally biased region" description="Low complexity" evidence="1">
    <location>
        <begin position="26"/>
        <end position="35"/>
    </location>
</feature>
<name>A0AAX4PD26_9CHLO</name>
<feature type="region of interest" description="Disordered" evidence="1">
    <location>
        <begin position="26"/>
        <end position="77"/>
    </location>
</feature>